<comment type="subcellular location">
    <subcellularLocation>
        <location evidence="1">Membrane</location>
        <topology evidence="1">Multi-pass membrane protein</topology>
    </subcellularLocation>
</comment>
<dbReference type="InterPro" id="IPR035921">
    <property type="entry name" value="F/V-ATP_Csub_sf"/>
</dbReference>
<feature type="transmembrane region" description="Helical" evidence="8">
    <location>
        <begin position="136"/>
        <end position="154"/>
    </location>
</feature>
<protein>
    <recommendedName>
        <fullName evidence="9">V-ATPase proteolipid subunit C-like domain-containing protein</fullName>
    </recommendedName>
</protein>
<dbReference type="InterPro" id="IPR002379">
    <property type="entry name" value="ATPase_proteolipid_c-like_dom"/>
</dbReference>
<evidence type="ECO:0000256" key="5">
    <source>
        <dbReference type="ARBA" id="ARBA00022989"/>
    </source>
</evidence>
<feature type="domain" description="V-ATPase proteolipid subunit C-like" evidence="9">
    <location>
        <begin position="90"/>
        <end position="147"/>
    </location>
</feature>
<evidence type="ECO:0000256" key="2">
    <source>
        <dbReference type="ARBA" id="ARBA00007296"/>
    </source>
</evidence>
<proteinExistence type="inferred from homology"/>
<evidence type="ECO:0000313" key="11">
    <source>
        <dbReference type="Proteomes" id="UP000070565"/>
    </source>
</evidence>
<evidence type="ECO:0000256" key="8">
    <source>
        <dbReference type="RuleBase" id="RU363060"/>
    </source>
</evidence>
<feature type="transmembrane region" description="Helical" evidence="8">
    <location>
        <begin position="57"/>
        <end position="78"/>
    </location>
</feature>
<accession>A0A133V908</accession>
<organism evidence="10 11">
    <name type="scientific">candidate division MSBL1 archaeon SCGC-AAA261F19</name>
    <dbReference type="NCBI Taxonomy" id="1698275"/>
    <lineage>
        <taxon>Archaea</taxon>
        <taxon>Methanobacteriati</taxon>
        <taxon>Methanobacteriota</taxon>
        <taxon>candidate division MSBL1</taxon>
    </lineage>
</organism>
<dbReference type="GO" id="GO:0033179">
    <property type="term" value="C:proton-transporting V-type ATPase, V0 domain"/>
    <property type="evidence" value="ECO:0007669"/>
    <property type="project" value="InterPro"/>
</dbReference>
<dbReference type="PRINTS" id="PR00122">
    <property type="entry name" value="VACATPASE"/>
</dbReference>
<evidence type="ECO:0000256" key="3">
    <source>
        <dbReference type="ARBA" id="ARBA00022448"/>
    </source>
</evidence>
<name>A0A133V908_9EURY</name>
<dbReference type="Pfam" id="PF00137">
    <property type="entry name" value="ATP-synt_C"/>
    <property type="match status" value="2"/>
</dbReference>
<evidence type="ECO:0000256" key="6">
    <source>
        <dbReference type="ARBA" id="ARBA00023065"/>
    </source>
</evidence>
<keyword evidence="6 8" id="KW-0406">Ion transport</keyword>
<sequence>MEPLVWIGIAIGLVVGVPGAMSALAVGMAGVAAAGVTAEEPERFGRMFVLQILPGTQGFYGFISGVLIMIGTGVLGGAVELEPPIGMLALAAAVPAIIQGFTAYGQGLVASASCGAVAKEPEVFGKSVVYTVMPETYAILGFLVTFLALIGLGVF</sequence>
<dbReference type="Gene3D" id="1.20.120.610">
    <property type="entry name" value="lithium bound rotor ring of v- atpase"/>
    <property type="match status" value="1"/>
</dbReference>
<keyword evidence="11" id="KW-1185">Reference proteome</keyword>
<dbReference type="CDD" id="cd18180">
    <property type="entry name" value="ATP-synt_Vo_Ao_c_NTPK_rpt2"/>
    <property type="match status" value="1"/>
</dbReference>
<dbReference type="GO" id="GO:0046961">
    <property type="term" value="F:proton-transporting ATPase activity, rotational mechanism"/>
    <property type="evidence" value="ECO:0007669"/>
    <property type="project" value="InterPro"/>
</dbReference>
<evidence type="ECO:0000256" key="1">
    <source>
        <dbReference type="ARBA" id="ARBA00004141"/>
    </source>
</evidence>
<dbReference type="SUPFAM" id="SSF81333">
    <property type="entry name" value="F1F0 ATP synthase subunit C"/>
    <property type="match status" value="2"/>
</dbReference>
<evidence type="ECO:0000313" key="10">
    <source>
        <dbReference type="EMBL" id="KXB02933.1"/>
    </source>
</evidence>
<keyword evidence="7 8" id="KW-0472">Membrane</keyword>
<keyword evidence="5 8" id="KW-1133">Transmembrane helix</keyword>
<dbReference type="PANTHER" id="PTHR10263">
    <property type="entry name" value="V-TYPE PROTON ATPASE PROTEOLIPID SUBUNIT"/>
    <property type="match status" value="1"/>
</dbReference>
<comment type="caution">
    <text evidence="10">The sequence shown here is derived from an EMBL/GenBank/DDBJ whole genome shotgun (WGS) entry which is preliminary data.</text>
</comment>
<dbReference type="InterPro" id="IPR000245">
    <property type="entry name" value="ATPase_proteolipid_csu"/>
</dbReference>
<evidence type="ECO:0000256" key="7">
    <source>
        <dbReference type="ARBA" id="ARBA00023136"/>
    </source>
</evidence>
<keyword evidence="4 8" id="KW-0812">Transmembrane</keyword>
<keyword evidence="3 8" id="KW-0813">Transport</keyword>
<evidence type="ECO:0000259" key="9">
    <source>
        <dbReference type="Pfam" id="PF00137"/>
    </source>
</evidence>
<evidence type="ECO:0000256" key="4">
    <source>
        <dbReference type="ARBA" id="ARBA00022692"/>
    </source>
</evidence>
<comment type="similarity">
    <text evidence="2 8">Belongs to the V-ATPase proteolipid subunit family.</text>
</comment>
<reference evidence="10 11" key="1">
    <citation type="journal article" date="2016" name="Sci. Rep.">
        <title>Metabolic traits of an uncultured archaeal lineage -MSBL1- from brine pools of the Red Sea.</title>
        <authorList>
            <person name="Mwirichia R."/>
            <person name="Alam I."/>
            <person name="Rashid M."/>
            <person name="Vinu M."/>
            <person name="Ba-Alawi W."/>
            <person name="Anthony Kamau A."/>
            <person name="Kamanda Ngugi D."/>
            <person name="Goker M."/>
            <person name="Klenk H.P."/>
            <person name="Bajic V."/>
            <person name="Stingl U."/>
        </authorList>
    </citation>
    <scope>NUCLEOTIDE SEQUENCE [LARGE SCALE GENOMIC DNA]</scope>
    <source>
        <strain evidence="10">SCGC-AAA261F19</strain>
    </source>
</reference>
<dbReference type="EMBL" id="LHXZ01000044">
    <property type="protein sequence ID" value="KXB02933.1"/>
    <property type="molecule type" value="Genomic_DNA"/>
</dbReference>
<dbReference type="AlphaFoldDB" id="A0A133V908"/>
<gene>
    <name evidence="10" type="ORF">AKJ45_03085</name>
</gene>
<feature type="transmembrane region" description="Helical" evidence="8">
    <location>
        <begin position="85"/>
        <end position="104"/>
    </location>
</feature>
<dbReference type="Proteomes" id="UP000070565">
    <property type="component" value="Unassembled WGS sequence"/>
</dbReference>
<feature type="domain" description="V-ATPase proteolipid subunit C-like" evidence="9">
    <location>
        <begin position="9"/>
        <end position="68"/>
    </location>
</feature>